<gene>
    <name evidence="2" type="ORF">DFR75_1051</name>
</gene>
<protein>
    <submittedName>
        <fullName evidence="2">Uncharacterized protein</fullName>
    </submittedName>
</protein>
<feature type="region of interest" description="Disordered" evidence="1">
    <location>
        <begin position="191"/>
        <end position="215"/>
    </location>
</feature>
<organism evidence="2 3">
    <name type="scientific">Nocardia ignorata</name>
    <dbReference type="NCBI Taxonomy" id="145285"/>
    <lineage>
        <taxon>Bacteria</taxon>
        <taxon>Bacillati</taxon>
        <taxon>Actinomycetota</taxon>
        <taxon>Actinomycetes</taxon>
        <taxon>Mycobacteriales</taxon>
        <taxon>Nocardiaceae</taxon>
        <taxon>Nocardia</taxon>
    </lineage>
</organism>
<evidence type="ECO:0000313" key="2">
    <source>
        <dbReference type="EMBL" id="TDP32764.1"/>
    </source>
</evidence>
<evidence type="ECO:0000313" key="3">
    <source>
        <dbReference type="Proteomes" id="UP000295087"/>
    </source>
</evidence>
<reference evidence="2 3" key="1">
    <citation type="submission" date="2019-03" db="EMBL/GenBank/DDBJ databases">
        <title>Genomic Encyclopedia of Type Strains, Phase IV (KMG-IV): sequencing the most valuable type-strain genomes for metagenomic binning, comparative biology and taxonomic classification.</title>
        <authorList>
            <person name="Goeker M."/>
        </authorList>
    </citation>
    <scope>NUCLEOTIDE SEQUENCE [LARGE SCALE GENOMIC DNA]</scope>
    <source>
        <strain evidence="2 3">DSM 44496</strain>
    </source>
</reference>
<dbReference type="AlphaFoldDB" id="A0A4R6P4K5"/>
<evidence type="ECO:0000256" key="1">
    <source>
        <dbReference type="SAM" id="MobiDB-lite"/>
    </source>
</evidence>
<dbReference type="EMBL" id="SNXK01000005">
    <property type="protein sequence ID" value="TDP32764.1"/>
    <property type="molecule type" value="Genomic_DNA"/>
</dbReference>
<sequence>MPRSVALPGSSVPATHGGGLPLSALLRISTLPRESRQRDSPHHMATAREDLDCDELIHSKQPMQSWNLIACSPNSVRKVHDWAERVSKLPTTSNNAMCASLITSQRLRLFLAELVSIACRTSSSADTAVRSPLATAAGPGAVSANLTSLSRGAAVRGRDPAELVAQASAASTASAPASERSRQACVLLQQAGSPSADRFDDGHRRTRYFPSPRAP</sequence>
<name>A0A4R6P4K5_NOCIG</name>
<dbReference type="Proteomes" id="UP000295087">
    <property type="component" value="Unassembled WGS sequence"/>
</dbReference>
<proteinExistence type="predicted"/>
<comment type="caution">
    <text evidence="2">The sequence shown here is derived from an EMBL/GenBank/DDBJ whole genome shotgun (WGS) entry which is preliminary data.</text>
</comment>
<accession>A0A4R6P4K5</accession>
<keyword evidence="3" id="KW-1185">Reference proteome</keyword>